<dbReference type="InterPro" id="IPR040495">
    <property type="entry name" value="HU-CCDC81_bac_1"/>
</dbReference>
<proteinExistence type="predicted"/>
<dbReference type="InterPro" id="IPR036680">
    <property type="entry name" value="SPOR-like_sf"/>
</dbReference>
<dbReference type="Gene3D" id="3.30.70.1070">
    <property type="entry name" value="Sporulation related repeat"/>
    <property type="match status" value="1"/>
</dbReference>
<feature type="region of interest" description="Disordered" evidence="1">
    <location>
        <begin position="210"/>
        <end position="235"/>
    </location>
</feature>
<dbReference type="EMBL" id="BAABGQ010000005">
    <property type="protein sequence ID" value="GAA4499066.1"/>
    <property type="molecule type" value="Genomic_DNA"/>
</dbReference>
<dbReference type="PROSITE" id="PS51724">
    <property type="entry name" value="SPOR"/>
    <property type="match status" value="1"/>
</dbReference>
<evidence type="ECO:0000313" key="3">
    <source>
        <dbReference type="EMBL" id="GAA4499066.1"/>
    </source>
</evidence>
<sequence>MNLADHLRPLLRDHDCVIIPDFGGLVAEYTPARVQPGGRHVLSPPTRQVAFNQALTRNDGLLVDVLRQHLGLPAAEAREALRQAVATLHRDLQTQQHTELPGIGVFRQLVGRGLQFEYTGTDNLLTAAFGLPELTVHPVSVTDARLAREQQAQLVPRLRAAGRGVRLRRAVPGAAIGLLAGLAVAGLYLLNLHPTVLPTAWQSHLPRWEQAAGPAAPQQAALAQPSFSAPEAPANQPAEVAAASVSPIAEPTVEPAAVEKKAAPAALKAAPAVAARLAPSQQAPGQTDPVEALLARHPAQSPVRPRGKARKVPAAAAIALADESNIAKPVPLAMRKAGTAPALLTTSYAAAMTAPRPPAPTAAPATSPTVANKPVVSKPVAAKVAVVKPVVSKPLATKAMAAPKPLAAAAPATALTTTAGTGSAIKSRTGRYYLVVAAYGSMAHAEQGRRNLLHAGHANAKIILPYPGTRHYRLSAADYADRPTAQMAANQLRRNPRIDKGLSVFPY</sequence>
<organism evidence="3 4">
    <name type="scientific">Hymenobacter ginsengisoli</name>
    <dbReference type="NCBI Taxonomy" id="1051626"/>
    <lineage>
        <taxon>Bacteria</taxon>
        <taxon>Pseudomonadati</taxon>
        <taxon>Bacteroidota</taxon>
        <taxon>Cytophagia</taxon>
        <taxon>Cytophagales</taxon>
        <taxon>Hymenobacteraceae</taxon>
        <taxon>Hymenobacter</taxon>
    </lineage>
</organism>
<evidence type="ECO:0000313" key="4">
    <source>
        <dbReference type="Proteomes" id="UP001501243"/>
    </source>
</evidence>
<keyword evidence="4" id="KW-1185">Reference proteome</keyword>
<comment type="caution">
    <text evidence="3">The sequence shown here is derived from an EMBL/GenBank/DDBJ whole genome shotgun (WGS) entry which is preliminary data.</text>
</comment>
<dbReference type="Pfam" id="PF18175">
    <property type="entry name" value="HU-CCDC81_bac_2"/>
    <property type="match status" value="1"/>
</dbReference>
<protein>
    <recommendedName>
        <fullName evidence="2">SPOR domain-containing protein</fullName>
    </recommendedName>
</protein>
<accession>A0ABP8Q850</accession>
<reference evidence="4" key="1">
    <citation type="journal article" date="2019" name="Int. J. Syst. Evol. Microbiol.">
        <title>The Global Catalogue of Microorganisms (GCM) 10K type strain sequencing project: providing services to taxonomists for standard genome sequencing and annotation.</title>
        <authorList>
            <consortium name="The Broad Institute Genomics Platform"/>
            <consortium name="The Broad Institute Genome Sequencing Center for Infectious Disease"/>
            <person name="Wu L."/>
            <person name="Ma J."/>
        </authorList>
    </citation>
    <scope>NUCLEOTIDE SEQUENCE [LARGE SCALE GENOMIC DNA]</scope>
    <source>
        <strain evidence="4">JCM 17841</strain>
    </source>
</reference>
<feature type="domain" description="SPOR" evidence="2">
    <location>
        <begin position="426"/>
        <end position="507"/>
    </location>
</feature>
<dbReference type="Pfam" id="PF05036">
    <property type="entry name" value="SPOR"/>
    <property type="match status" value="1"/>
</dbReference>
<gene>
    <name evidence="3" type="ORF">GCM10023172_17130</name>
</gene>
<evidence type="ECO:0000256" key="1">
    <source>
        <dbReference type="SAM" id="MobiDB-lite"/>
    </source>
</evidence>
<dbReference type="RefSeq" id="WP_208130616.1">
    <property type="nucleotide sequence ID" value="NZ_BAABGQ010000005.1"/>
</dbReference>
<dbReference type="InterPro" id="IPR007730">
    <property type="entry name" value="SPOR-like_dom"/>
</dbReference>
<name>A0ABP8Q850_9BACT</name>
<dbReference type="InterPro" id="IPR041268">
    <property type="entry name" value="HU-CCDC81_bac_2"/>
</dbReference>
<dbReference type="Proteomes" id="UP001501243">
    <property type="component" value="Unassembled WGS sequence"/>
</dbReference>
<evidence type="ECO:0000259" key="2">
    <source>
        <dbReference type="PROSITE" id="PS51724"/>
    </source>
</evidence>
<dbReference type="SUPFAM" id="SSF110997">
    <property type="entry name" value="Sporulation related repeat"/>
    <property type="match status" value="1"/>
</dbReference>
<dbReference type="Pfam" id="PF18174">
    <property type="entry name" value="HU-CCDC81_bac_1"/>
    <property type="match status" value="1"/>
</dbReference>